<sequence length="1026" mass="111886">MDQPAAITLPAASGESAAALDAGRAVAWSEPLTIRTYEAGEPSPFPMYLDHRVYQGSSGKVYPLPFVEHVADEGVDRQWQAVHLENEYVRLVVLPELGGRIHIGYDKVTGYDFFYRNNVIKPALVGLGGPWISGGVEFNWPQHHRPGTYLPVQTSIEHDEDGTVTVWCGDHDPFTRMSAQHGVRLRARSSVVELVVRLHNRTSERQSFLWWANVAARVHDDFQSFFPEDVRYVADHARRAITAFPRADRTYYGVDYPALAAQDEGADRIDFYRNIPVPTSYMIIDSQGDFFGGYDHAAGAGFVHWAERRLSPGKKQWTWGNAPFGHAWDAQLTDADGPYVELMAGVYTDNQPDFSWLLPGETKGFSQYWFPVPALGVVHQATPDAAVHVERTGGVTARFAVTSPRPGAVLRIRQGEQILATRTADLVPGVPVALSTTEAVDRDTAVELQDNTGRVLVRWIPAAAGDGEDLDDDSTGTSTGGSLTAGGRETAEPWVAEEPAQPEEITSVEELYLTGLHLAQYRHPTRSPLPYWRQALSRDPEDVRTNLAVADHYYRSGRYEPALQHVQTALTRLTRRNANPLDAEAFYLHGLVLARLGRTEEAERAFGKAGWDGTWSAAAGLELARSLARRRRDRAASRVLDTLDGFVGHDARRTALRVVLAGRFGRHAEAQDLLRAGLQVDPLDATLGFLASGVEVDSAGGADRGGVRGAVDSLAATPVASSPGIGDAARLLDVAADLSAAGESEQALHVLDLVVTADVGSGGNVRPVAHYSAAVLLDELGRPSEASARRKQAQVENLTWSFPYGLSAHDVLTAAIATDPDDGVAQFLLGMLLYAHGRRREAAQLWERCIALGMRHPVLLRNAGLAAYNVTHDDEKAWLRYEQAVAAAPTDARLRYEQDQLAARLGYDNASRLQRLQPVEHLVLTRDDLSVVYIGLLVEGGCAEQAHAILCTRSFHPWEGGEGQVLAVWDAALQALGMPSSPPPANLGETRPSYPAPAAVRGDGQTDYFATSLPALLLFARGDEYQ</sequence>
<dbReference type="Pfam" id="PF17128">
    <property type="entry name" value="DUF5107"/>
    <property type="match status" value="1"/>
</dbReference>
<evidence type="ECO:0000313" key="5">
    <source>
        <dbReference type="EMBL" id="MBB2903157.1"/>
    </source>
</evidence>
<dbReference type="SUPFAM" id="SSF48452">
    <property type="entry name" value="TPR-like"/>
    <property type="match status" value="1"/>
</dbReference>
<evidence type="ECO:0000256" key="2">
    <source>
        <dbReference type="ARBA" id="ARBA00022803"/>
    </source>
</evidence>
<organism evidence="5 6">
    <name type="scientific">Kineococcus radiotolerans</name>
    <dbReference type="NCBI Taxonomy" id="131568"/>
    <lineage>
        <taxon>Bacteria</taxon>
        <taxon>Bacillati</taxon>
        <taxon>Actinomycetota</taxon>
        <taxon>Actinomycetes</taxon>
        <taxon>Kineosporiales</taxon>
        <taxon>Kineosporiaceae</taxon>
        <taxon>Kineococcus</taxon>
    </lineage>
</organism>
<reference evidence="5 6" key="2">
    <citation type="submission" date="2020-08" db="EMBL/GenBank/DDBJ databases">
        <authorList>
            <person name="Partida-Martinez L."/>
            <person name="Huntemann M."/>
            <person name="Clum A."/>
            <person name="Wang J."/>
            <person name="Palaniappan K."/>
            <person name="Ritter S."/>
            <person name="Chen I.-M."/>
            <person name="Stamatis D."/>
            <person name="Reddy T."/>
            <person name="O'Malley R."/>
            <person name="Daum C."/>
            <person name="Shapiro N."/>
            <person name="Ivanova N."/>
            <person name="Kyrpides N."/>
            <person name="Woyke T."/>
        </authorList>
    </citation>
    <scope>NUCLEOTIDE SEQUENCE [LARGE SCALE GENOMIC DNA]</scope>
    <source>
        <strain evidence="5 6">AS2.23</strain>
    </source>
</reference>
<keyword evidence="1" id="KW-0677">Repeat</keyword>
<dbReference type="Gene3D" id="2.70.98.10">
    <property type="match status" value="1"/>
</dbReference>
<protein>
    <submittedName>
        <fullName evidence="5">Tetratricopeptide (TPR) repeat protein</fullName>
    </submittedName>
</protein>
<reference evidence="5 6" key="1">
    <citation type="submission" date="2020-08" db="EMBL/GenBank/DDBJ databases">
        <title>The Agave Microbiome: Exploring the role of microbial communities in plant adaptations to desert environments.</title>
        <authorList>
            <person name="Partida-Martinez L.P."/>
        </authorList>
    </citation>
    <scope>NUCLEOTIDE SEQUENCE [LARGE SCALE GENOMIC DNA]</scope>
    <source>
        <strain evidence="5 6">AS2.23</strain>
    </source>
</reference>
<evidence type="ECO:0000256" key="1">
    <source>
        <dbReference type="ARBA" id="ARBA00022737"/>
    </source>
</evidence>
<dbReference type="AlphaFoldDB" id="A0A7W4TQE1"/>
<gene>
    <name evidence="5" type="ORF">FHR75_003999</name>
</gene>
<evidence type="ECO:0000313" key="6">
    <source>
        <dbReference type="Proteomes" id="UP000533269"/>
    </source>
</evidence>
<evidence type="ECO:0000259" key="4">
    <source>
        <dbReference type="Pfam" id="PF17128"/>
    </source>
</evidence>
<feature type="compositionally biased region" description="Low complexity" evidence="3">
    <location>
        <begin position="475"/>
        <end position="487"/>
    </location>
</feature>
<dbReference type="Proteomes" id="UP000533269">
    <property type="component" value="Unassembled WGS sequence"/>
</dbReference>
<keyword evidence="2" id="KW-0802">TPR repeat</keyword>
<dbReference type="PANTHER" id="PTHR45586:SF1">
    <property type="entry name" value="LIPOPOLYSACCHARIDE ASSEMBLY PROTEIN B"/>
    <property type="match status" value="1"/>
</dbReference>
<dbReference type="InterPro" id="IPR014718">
    <property type="entry name" value="GH-type_carb-bd"/>
</dbReference>
<dbReference type="InterPro" id="IPR051012">
    <property type="entry name" value="CellSynth/LPSAsmb/PSIAsmb"/>
</dbReference>
<comment type="caution">
    <text evidence="5">The sequence shown here is derived from an EMBL/GenBank/DDBJ whole genome shotgun (WGS) entry which is preliminary data.</text>
</comment>
<dbReference type="EMBL" id="JACHVY010000005">
    <property type="protein sequence ID" value="MBB2903157.1"/>
    <property type="molecule type" value="Genomic_DNA"/>
</dbReference>
<dbReference type="InterPro" id="IPR033396">
    <property type="entry name" value="DUF5107"/>
</dbReference>
<dbReference type="Gene3D" id="1.25.40.10">
    <property type="entry name" value="Tetratricopeptide repeat domain"/>
    <property type="match status" value="2"/>
</dbReference>
<dbReference type="PANTHER" id="PTHR45586">
    <property type="entry name" value="TPR REPEAT-CONTAINING PROTEIN PA4667"/>
    <property type="match status" value="1"/>
</dbReference>
<feature type="domain" description="DUF5107" evidence="4">
    <location>
        <begin position="60"/>
        <end position="372"/>
    </location>
</feature>
<accession>A0A7W4TQE1</accession>
<dbReference type="RefSeq" id="WP_221184186.1">
    <property type="nucleotide sequence ID" value="NZ_JACHVY010000005.1"/>
</dbReference>
<proteinExistence type="predicted"/>
<name>A0A7W4TQE1_KINRA</name>
<dbReference type="GO" id="GO:0030246">
    <property type="term" value="F:carbohydrate binding"/>
    <property type="evidence" value="ECO:0007669"/>
    <property type="project" value="InterPro"/>
</dbReference>
<dbReference type="InterPro" id="IPR011990">
    <property type="entry name" value="TPR-like_helical_dom_sf"/>
</dbReference>
<evidence type="ECO:0000256" key="3">
    <source>
        <dbReference type="SAM" id="MobiDB-lite"/>
    </source>
</evidence>
<feature type="region of interest" description="Disordered" evidence="3">
    <location>
        <begin position="466"/>
        <end position="492"/>
    </location>
</feature>